<gene>
    <name evidence="2" type="ORF">AMSG_11111</name>
</gene>
<proteinExistence type="predicted"/>
<dbReference type="GeneID" id="25569172"/>
<dbReference type="RefSeq" id="XP_013752984.1">
    <property type="nucleotide sequence ID" value="XM_013897530.1"/>
</dbReference>
<organism evidence="2 3">
    <name type="scientific">Thecamonas trahens ATCC 50062</name>
    <dbReference type="NCBI Taxonomy" id="461836"/>
    <lineage>
        <taxon>Eukaryota</taxon>
        <taxon>Apusozoa</taxon>
        <taxon>Apusomonadida</taxon>
        <taxon>Apusomonadidae</taxon>
        <taxon>Thecamonas</taxon>
    </lineage>
</organism>
<dbReference type="AlphaFoldDB" id="A0A0L0DT93"/>
<accession>A0A0L0DT93</accession>
<dbReference type="Proteomes" id="UP000054408">
    <property type="component" value="Unassembled WGS sequence"/>
</dbReference>
<protein>
    <submittedName>
        <fullName evidence="2">Uncharacterized protein</fullName>
    </submittedName>
</protein>
<evidence type="ECO:0000313" key="3">
    <source>
        <dbReference type="Proteomes" id="UP000054408"/>
    </source>
</evidence>
<name>A0A0L0DT93_THETB</name>
<sequence>MPFANNTMPSVLTTQYPLSAGYRTGGSAGSVPMVPAGGTWVGSGGGTAMGGGAATMGGGPGSGQPPALLHNRLFLATRRVKDLEARLHALAAAKGFNAEVDVLAKERDVYKLQVEALRRAQPRVRASRDGGHAYDRLREAYLKAVAERNALEDEVKAVHDGYNHEMIAAHDHLRGLVAENVRYKHEANVYFRDQSNMEQLDRQMRRERQALNAAIKSFEAMRASHERRLYSRDELSELRDLRHKIKDMEARLAGMEHDRAVLERQFKVEYDARQEAELELRYGVDGRARLAEQHAVDSMQLEMHQIRQEARETERRKNQEILALKQHVRAAHDERNQAVNRLLNTATPRVPEPEPVYITRDVEVPAPAPAPAQQSRPASAGYKYVVQRVPQYAYVNMPVSGTLPPRAPAAMPSAAHYPGMPPPGIGLPGPLPPPGMPVPGFGVMPL</sequence>
<keyword evidence="3" id="KW-1185">Reference proteome</keyword>
<evidence type="ECO:0000313" key="2">
    <source>
        <dbReference type="EMBL" id="KNC55447.1"/>
    </source>
</evidence>
<feature type="coiled-coil region" evidence="1">
    <location>
        <begin position="197"/>
        <end position="265"/>
    </location>
</feature>
<dbReference type="EMBL" id="GL349501">
    <property type="protein sequence ID" value="KNC55447.1"/>
    <property type="molecule type" value="Genomic_DNA"/>
</dbReference>
<reference evidence="2 3" key="1">
    <citation type="submission" date="2010-05" db="EMBL/GenBank/DDBJ databases">
        <title>The Genome Sequence of Thecamonas trahens ATCC 50062.</title>
        <authorList>
            <consortium name="The Broad Institute Genome Sequencing Platform"/>
            <person name="Russ C."/>
            <person name="Cuomo C."/>
            <person name="Shea T."/>
            <person name="Young S.K."/>
            <person name="Zeng Q."/>
            <person name="Koehrsen M."/>
            <person name="Haas B."/>
            <person name="Borodovsky M."/>
            <person name="Guigo R."/>
            <person name="Alvarado L."/>
            <person name="Berlin A."/>
            <person name="Bochicchio J."/>
            <person name="Borenstein D."/>
            <person name="Chapman S."/>
            <person name="Chen Z."/>
            <person name="Freedman E."/>
            <person name="Gellesch M."/>
            <person name="Goldberg J."/>
            <person name="Griggs A."/>
            <person name="Gujja S."/>
            <person name="Heilman E."/>
            <person name="Heiman D."/>
            <person name="Hepburn T."/>
            <person name="Howarth C."/>
            <person name="Jen D."/>
            <person name="Larson L."/>
            <person name="Mehta T."/>
            <person name="Park D."/>
            <person name="Pearson M."/>
            <person name="Roberts A."/>
            <person name="Saif S."/>
            <person name="Shenoy N."/>
            <person name="Sisk P."/>
            <person name="Stolte C."/>
            <person name="Sykes S."/>
            <person name="Thomson T."/>
            <person name="Walk T."/>
            <person name="White J."/>
            <person name="Yandava C."/>
            <person name="Burger G."/>
            <person name="Gray M.W."/>
            <person name="Holland P.W.H."/>
            <person name="King N."/>
            <person name="Lang F.B.F."/>
            <person name="Roger A.J."/>
            <person name="Ruiz-Trillo I."/>
            <person name="Lander E."/>
            <person name="Nusbaum C."/>
        </authorList>
    </citation>
    <scope>NUCLEOTIDE SEQUENCE [LARGE SCALE GENOMIC DNA]</scope>
    <source>
        <strain evidence="2 3">ATCC 50062</strain>
    </source>
</reference>
<feature type="coiled-coil region" evidence="1">
    <location>
        <begin position="100"/>
        <end position="154"/>
    </location>
</feature>
<evidence type="ECO:0000256" key="1">
    <source>
        <dbReference type="SAM" id="Coils"/>
    </source>
</evidence>
<keyword evidence="1" id="KW-0175">Coiled coil</keyword>